<dbReference type="PANTHER" id="PTHR45982:SF1">
    <property type="entry name" value="REGULATOR OF CHROMOSOME CONDENSATION"/>
    <property type="match status" value="1"/>
</dbReference>
<gene>
    <name evidence="3" type="ORF">M9Y10_004453</name>
    <name evidence="4" type="ORF">M9Y10_004494</name>
    <name evidence="5" type="ORF">M9Y10_039618</name>
</gene>
<dbReference type="EMBL" id="JAPFFF010000010">
    <property type="protein sequence ID" value="KAK8881693.1"/>
    <property type="molecule type" value="Genomic_DNA"/>
</dbReference>
<dbReference type="EMBL" id="JAPFFF010000010">
    <property type="protein sequence ID" value="KAK8881734.1"/>
    <property type="molecule type" value="Genomic_DNA"/>
</dbReference>
<organism evidence="4 6">
    <name type="scientific">Tritrichomonas musculus</name>
    <dbReference type="NCBI Taxonomy" id="1915356"/>
    <lineage>
        <taxon>Eukaryota</taxon>
        <taxon>Metamonada</taxon>
        <taxon>Parabasalia</taxon>
        <taxon>Tritrichomonadida</taxon>
        <taxon>Tritrichomonadidae</taxon>
        <taxon>Tritrichomonas</taxon>
    </lineage>
</organism>
<proteinExistence type="predicted"/>
<evidence type="ECO:0000313" key="6">
    <source>
        <dbReference type="Proteomes" id="UP001470230"/>
    </source>
</evidence>
<protein>
    <submittedName>
        <fullName evidence="4">Uncharacterized protein</fullName>
    </submittedName>
</protein>
<dbReference type="PANTHER" id="PTHR45982">
    <property type="entry name" value="REGULATOR OF CHROMOSOME CONDENSATION"/>
    <property type="match status" value="1"/>
</dbReference>
<feature type="repeat" description="RCC1" evidence="1">
    <location>
        <begin position="54"/>
        <end position="105"/>
    </location>
</feature>
<dbReference type="Pfam" id="PF00415">
    <property type="entry name" value="RCC1"/>
    <property type="match status" value="2"/>
</dbReference>
<feature type="compositionally biased region" description="Polar residues" evidence="2">
    <location>
        <begin position="1"/>
        <end position="11"/>
    </location>
</feature>
<dbReference type="EMBL" id="JAPFFF010000006">
    <property type="protein sequence ID" value="KAK8888538.1"/>
    <property type="molecule type" value="Genomic_DNA"/>
</dbReference>
<dbReference type="Proteomes" id="UP001470230">
    <property type="component" value="Unassembled WGS sequence"/>
</dbReference>
<dbReference type="SUPFAM" id="SSF50985">
    <property type="entry name" value="RCC1/BLIP-II"/>
    <property type="match status" value="1"/>
</dbReference>
<sequence>MSAKCITSGSDDSYRIGRPKLQNNMPGPVPLPTRCSIKLIALGWKHGHIVINDNQMYSWGIGKSYRLGTGNIFSTEIPVKVSMPHNFEIKMIATGDAFGSAISTNGELLAWGRKFAQRPTLFPLPSPAKYLACGGSSILLALADGSLQHLTDSENSRNIKIPDEKFIMTAAGTGHFIALTARGSAFSWGVPDYSGHPTERSVPTKLRFSPTPIAAVFAYQDNSWFVDKMNNVYRCGKNEEGCLGSGDTVPIRTPTKLDFNFDSKRVIQIACGDNFTVILTDAGVAYAAGCPKECRSAIDPSLYNDSKYFHKCTYGIDPKVTQIACGCYSGAFVIEGDYHPCYQFFERTFKDYPISSDPAEYFLSKDQSLQITPNSPILDNAGLRSEDIIMFKDGTQAKVIGVSSEGQIITVTDRIIGRNIETTDYNEILDQIVLRERHKHDISSFKDSKGRSLQLDISDEELFKFRGVKYGDVLPDGSNIAGARGSHLYSYREINGDKIITEIDPSKITDVTRNSISIKTAKFLDFKDEMLIETHSDSEDIWSLYYDDKYGAGVFVGTVHNYFAYQFACDFGAYRLLKNQCRVVRKRDEYIESILVPTLQPISISIAPSTLSHNKSKSLYPYDFVDTPDGYGCIAGFYSGKAAVWLEKRIGYRGAVSLYSIEDTKPIARLFAPLIFEEMSANSTDFANFHILPGDQVRIENDLNTYLVVGTKDGKVFAELNGNIKEINWKKAIPIQRHLYAGTVREEETSNIPYHYECSSRVSVSQDLVKYGERTEKGQVVGIVDHSTLLLKDDNNQYLTSGFGLPKIE</sequence>
<reference evidence="4 6" key="1">
    <citation type="submission" date="2024-04" db="EMBL/GenBank/DDBJ databases">
        <title>Tritrichomonas musculus Genome.</title>
        <authorList>
            <person name="Alves-Ferreira E."/>
            <person name="Grigg M."/>
            <person name="Lorenzi H."/>
            <person name="Galac M."/>
        </authorList>
    </citation>
    <scope>NUCLEOTIDE SEQUENCE [LARGE SCALE GENOMIC DNA]</scope>
    <source>
        <strain evidence="4 6">EAF2021</strain>
    </source>
</reference>
<dbReference type="InterPro" id="IPR000408">
    <property type="entry name" value="Reg_chr_condens"/>
</dbReference>
<feature type="repeat" description="RCC1" evidence="1">
    <location>
        <begin position="230"/>
        <end position="282"/>
    </location>
</feature>
<keyword evidence="6" id="KW-1185">Reference proteome</keyword>
<evidence type="ECO:0000256" key="2">
    <source>
        <dbReference type="SAM" id="MobiDB-lite"/>
    </source>
</evidence>
<evidence type="ECO:0000256" key="1">
    <source>
        <dbReference type="PROSITE-ProRule" id="PRU00235"/>
    </source>
</evidence>
<evidence type="ECO:0000313" key="4">
    <source>
        <dbReference type="EMBL" id="KAK8881734.1"/>
    </source>
</evidence>
<dbReference type="Gene3D" id="2.130.10.30">
    <property type="entry name" value="Regulator of chromosome condensation 1/beta-lactamase-inhibitor protein II"/>
    <property type="match status" value="2"/>
</dbReference>
<dbReference type="InterPro" id="IPR009091">
    <property type="entry name" value="RCC1/BLIP-II"/>
</dbReference>
<feature type="region of interest" description="Disordered" evidence="2">
    <location>
        <begin position="1"/>
        <end position="27"/>
    </location>
</feature>
<name>A0ABR2JS36_9EUKA</name>
<dbReference type="PROSITE" id="PS50012">
    <property type="entry name" value="RCC1_3"/>
    <property type="match status" value="2"/>
</dbReference>
<comment type="caution">
    <text evidence="4">The sequence shown here is derived from an EMBL/GenBank/DDBJ whole genome shotgun (WGS) entry which is preliminary data.</text>
</comment>
<dbReference type="InterPro" id="IPR051553">
    <property type="entry name" value="Ran_GTPase-activating"/>
</dbReference>
<evidence type="ECO:0000313" key="5">
    <source>
        <dbReference type="EMBL" id="KAK8888538.1"/>
    </source>
</evidence>
<accession>A0ABR2JS36</accession>
<evidence type="ECO:0000313" key="3">
    <source>
        <dbReference type="EMBL" id="KAK8881693.1"/>
    </source>
</evidence>